<reference evidence="1" key="1">
    <citation type="submission" date="2021-05" db="EMBL/GenBank/DDBJ databases">
        <authorList>
            <person name="Pan Q."/>
            <person name="Jouanno E."/>
            <person name="Zahm M."/>
            <person name="Klopp C."/>
            <person name="Cabau C."/>
            <person name="Louis A."/>
            <person name="Berthelot C."/>
            <person name="Parey E."/>
            <person name="Roest Crollius H."/>
            <person name="Montfort J."/>
            <person name="Robinson-Rechavi M."/>
            <person name="Bouchez O."/>
            <person name="Lampietro C."/>
            <person name="Lopez Roques C."/>
            <person name="Donnadieu C."/>
            <person name="Postlethwait J."/>
            <person name="Bobe J."/>
            <person name="Dillon D."/>
            <person name="Chandos A."/>
            <person name="von Hippel F."/>
            <person name="Guiguen Y."/>
        </authorList>
    </citation>
    <scope>NUCLEOTIDE SEQUENCE</scope>
    <source>
        <strain evidence="1">YG-Jan2019</strain>
    </source>
</reference>
<protein>
    <submittedName>
        <fullName evidence="1">Uncharacterized protein</fullName>
    </submittedName>
</protein>
<dbReference type="EMBL" id="CM055743">
    <property type="protein sequence ID" value="KAJ8000345.1"/>
    <property type="molecule type" value="Genomic_DNA"/>
</dbReference>
<keyword evidence="2" id="KW-1185">Reference proteome</keyword>
<evidence type="ECO:0000313" key="2">
    <source>
        <dbReference type="Proteomes" id="UP001157502"/>
    </source>
</evidence>
<comment type="caution">
    <text evidence="1">The sequence shown here is derived from an EMBL/GenBank/DDBJ whole genome shotgun (WGS) entry which is preliminary data.</text>
</comment>
<organism evidence="1 2">
    <name type="scientific">Dallia pectoralis</name>
    <name type="common">Alaska blackfish</name>
    <dbReference type="NCBI Taxonomy" id="75939"/>
    <lineage>
        <taxon>Eukaryota</taxon>
        <taxon>Metazoa</taxon>
        <taxon>Chordata</taxon>
        <taxon>Craniata</taxon>
        <taxon>Vertebrata</taxon>
        <taxon>Euteleostomi</taxon>
        <taxon>Actinopterygii</taxon>
        <taxon>Neopterygii</taxon>
        <taxon>Teleostei</taxon>
        <taxon>Protacanthopterygii</taxon>
        <taxon>Esociformes</taxon>
        <taxon>Umbridae</taxon>
        <taxon>Dallia</taxon>
    </lineage>
</organism>
<proteinExistence type="predicted"/>
<gene>
    <name evidence="1" type="ORF">DPEC_G00203860</name>
</gene>
<name>A0ACC2G9X9_DALPE</name>
<sequence>MQRCAPVTFSPVSNERKWNARHAEVSGASRSLSSRSLLPRIPDKYDRYRGQGSGTQRAKRKDNSALTGNGHPAQLSLVSGLYPGPPAIRRAIWVGCPLPTKCPVKVSCPHLYLRVVHLVFQLQHSFADPSPLSFSPQHASPFCSFSSRFVIPFLSDFSSFSYLCGFAMLSFPSF</sequence>
<dbReference type="Proteomes" id="UP001157502">
    <property type="component" value="Chromosome 16"/>
</dbReference>
<evidence type="ECO:0000313" key="1">
    <source>
        <dbReference type="EMBL" id="KAJ8000345.1"/>
    </source>
</evidence>
<accession>A0ACC2G9X9</accession>